<feature type="compositionally biased region" description="Low complexity" evidence="1">
    <location>
        <begin position="181"/>
        <end position="191"/>
    </location>
</feature>
<name>S9R0S0_9RHOB</name>
<sequence length="191" mass="19595">MHPIAASASFQIETRPRGYVIRSVGGAPLPFLILQGLALAAGAALTAAALRLAMLIPGQEEGVAVFHGGLALLAAAAAVLLLHFATRGLMVEVEVDLMRGELREVIRHRFGRPAVLACYGLDSGTLVSIRHGGGEASLILRLGGDGPGLCIARGPEAALAPLRARLEADLLPGPGSPPPSRALSRALSRAA</sequence>
<dbReference type="Proteomes" id="UP000015346">
    <property type="component" value="Unassembled WGS sequence"/>
</dbReference>
<dbReference type="AlphaFoldDB" id="S9R0S0"/>
<keyword evidence="2" id="KW-1133">Transmembrane helix</keyword>
<gene>
    <name evidence="3" type="ORF">ruthe_00634</name>
</gene>
<evidence type="ECO:0000256" key="1">
    <source>
        <dbReference type="SAM" id="MobiDB-lite"/>
    </source>
</evidence>
<dbReference type="OrthoDB" id="7867991at2"/>
<evidence type="ECO:0000313" key="4">
    <source>
        <dbReference type="Proteomes" id="UP000015346"/>
    </source>
</evidence>
<evidence type="ECO:0000256" key="2">
    <source>
        <dbReference type="SAM" id="Phobius"/>
    </source>
</evidence>
<feature type="transmembrane region" description="Helical" evidence="2">
    <location>
        <begin position="62"/>
        <end position="85"/>
    </location>
</feature>
<keyword evidence="4" id="KW-1185">Reference proteome</keyword>
<protein>
    <submittedName>
        <fullName evidence="3">Uncharacterized protein</fullName>
    </submittedName>
</protein>
<comment type="caution">
    <text evidence="3">The sequence shown here is derived from an EMBL/GenBank/DDBJ whole genome shotgun (WGS) entry which is preliminary data.</text>
</comment>
<feature type="transmembrane region" description="Helical" evidence="2">
    <location>
        <begin position="29"/>
        <end position="50"/>
    </location>
</feature>
<dbReference type="STRING" id="1123069.ruthe_00634"/>
<keyword evidence="2" id="KW-0472">Membrane</keyword>
<feature type="region of interest" description="Disordered" evidence="1">
    <location>
        <begin position="170"/>
        <end position="191"/>
    </location>
</feature>
<dbReference type="HOGENOM" id="CLU_112064_0_0_5"/>
<organism evidence="3 4">
    <name type="scientific">Rubellimicrobium thermophilum DSM 16684</name>
    <dbReference type="NCBI Taxonomy" id="1123069"/>
    <lineage>
        <taxon>Bacteria</taxon>
        <taxon>Pseudomonadati</taxon>
        <taxon>Pseudomonadota</taxon>
        <taxon>Alphaproteobacteria</taxon>
        <taxon>Rhodobacterales</taxon>
        <taxon>Roseobacteraceae</taxon>
        <taxon>Rubellimicrobium</taxon>
    </lineage>
</organism>
<reference evidence="3 4" key="1">
    <citation type="journal article" date="2013" name="Stand. Genomic Sci.">
        <title>Genome sequence of the reddish-pigmented Rubellimicrobium thermophilum type strain (DSM 16684(T)), a member of the Roseobacter clade.</title>
        <authorList>
            <person name="Fiebig A."/>
            <person name="Riedel T."/>
            <person name="Gronow S."/>
            <person name="Petersen J."/>
            <person name="Klenk H.P."/>
            <person name="Goker M."/>
        </authorList>
    </citation>
    <scope>NUCLEOTIDE SEQUENCE [LARGE SCALE GENOMIC DNA]</scope>
    <source>
        <strain evidence="3 4">DSM 16684</strain>
    </source>
</reference>
<evidence type="ECO:0000313" key="3">
    <source>
        <dbReference type="EMBL" id="EPX87236.1"/>
    </source>
</evidence>
<dbReference type="EMBL" id="AOLV01000008">
    <property type="protein sequence ID" value="EPX87236.1"/>
    <property type="molecule type" value="Genomic_DNA"/>
</dbReference>
<keyword evidence="2" id="KW-0812">Transmembrane</keyword>
<proteinExistence type="predicted"/>
<accession>S9R0S0</accession>